<reference evidence="2" key="1">
    <citation type="journal article" date="2017" name="Nat. Ecol. Evol.">
        <title>Genome expansion and lineage-specific genetic innovations in the forest pathogenic fungi Armillaria.</title>
        <authorList>
            <person name="Sipos G."/>
            <person name="Prasanna A.N."/>
            <person name="Walter M.C."/>
            <person name="O'Connor E."/>
            <person name="Balint B."/>
            <person name="Krizsan K."/>
            <person name="Kiss B."/>
            <person name="Hess J."/>
            <person name="Varga T."/>
            <person name="Slot J."/>
            <person name="Riley R."/>
            <person name="Boka B."/>
            <person name="Rigling D."/>
            <person name="Barry K."/>
            <person name="Lee J."/>
            <person name="Mihaltcheva S."/>
            <person name="LaButti K."/>
            <person name="Lipzen A."/>
            <person name="Waldron R."/>
            <person name="Moloney N.M."/>
            <person name="Sperisen C."/>
            <person name="Kredics L."/>
            <person name="Vagvoelgyi C."/>
            <person name="Patrignani A."/>
            <person name="Fitzpatrick D."/>
            <person name="Nagy I."/>
            <person name="Doyle S."/>
            <person name="Anderson J.B."/>
            <person name="Grigoriev I.V."/>
            <person name="Gueldener U."/>
            <person name="Muensterkoetter M."/>
            <person name="Nagy L.G."/>
        </authorList>
    </citation>
    <scope>NUCLEOTIDE SEQUENCE [LARGE SCALE GENOMIC DNA]</scope>
    <source>
        <strain evidence="2">28-4</strain>
    </source>
</reference>
<gene>
    <name evidence="1" type="ORF">ARMSODRAFT_892066</name>
</gene>
<protein>
    <recommendedName>
        <fullName evidence="3">Glycosyltransferase family 61 protein</fullName>
    </recommendedName>
</protein>
<proteinExistence type="predicted"/>
<sequence>MSEEYSLVRSTAWVPLSLSECTSGMPAHYAPCVAQRLDQNVVYAEELLYPSFKIRQPYFPSNAYKERWEDIAMGIKERGVLQNDGWLVYKGQAGQNFVFENVSYRHSGGYDRWSADSCMSDLVSSDGLKTFDLLELLGRSNPPTIYQNAMLATSPDSYSFQHYLDRITHIVAQAAHLIDGSDLPYVITGRQGNQFVQQLWERLGFNDKHVLHSINTDIYAENMIFSCRAVLVHPFLSLRTLEAFGIHSMKESSTRNKVDDSIMYMTRSDAIRVLLRERGKGEEIIIFDETQYSSASELFDYFNKNVMAVVGPHGGAMHHHRWAVRGTLVIEMMLTTFTSVAIYEEASVLSQTYAALVVEPSSPGGRDMSIDLEDVTKLLREHLGVPMRKPWHVGDLTVEETDKQNDDHMAEDPLRVSYQWGGKELGF</sequence>
<dbReference type="Proteomes" id="UP000218334">
    <property type="component" value="Unassembled WGS sequence"/>
</dbReference>
<name>A0A2H3B6B3_9AGAR</name>
<keyword evidence="2" id="KW-1185">Reference proteome</keyword>
<dbReference type="AlphaFoldDB" id="A0A2H3B6B3"/>
<evidence type="ECO:0000313" key="2">
    <source>
        <dbReference type="Proteomes" id="UP000218334"/>
    </source>
</evidence>
<evidence type="ECO:0008006" key="3">
    <source>
        <dbReference type="Google" id="ProtNLM"/>
    </source>
</evidence>
<dbReference type="EMBL" id="KZ293446">
    <property type="protein sequence ID" value="PBK65220.1"/>
    <property type="molecule type" value="Genomic_DNA"/>
</dbReference>
<accession>A0A2H3B6B3</accession>
<evidence type="ECO:0000313" key="1">
    <source>
        <dbReference type="EMBL" id="PBK65220.1"/>
    </source>
</evidence>
<organism evidence="1 2">
    <name type="scientific">Armillaria solidipes</name>
    <dbReference type="NCBI Taxonomy" id="1076256"/>
    <lineage>
        <taxon>Eukaryota</taxon>
        <taxon>Fungi</taxon>
        <taxon>Dikarya</taxon>
        <taxon>Basidiomycota</taxon>
        <taxon>Agaricomycotina</taxon>
        <taxon>Agaricomycetes</taxon>
        <taxon>Agaricomycetidae</taxon>
        <taxon>Agaricales</taxon>
        <taxon>Marasmiineae</taxon>
        <taxon>Physalacriaceae</taxon>
        <taxon>Armillaria</taxon>
    </lineage>
</organism>